<evidence type="ECO:0000256" key="1">
    <source>
        <dbReference type="ARBA" id="ARBA00022737"/>
    </source>
</evidence>
<dbReference type="InterPro" id="IPR001763">
    <property type="entry name" value="Rhodanese-like_dom"/>
</dbReference>
<evidence type="ECO:0000313" key="3">
    <source>
        <dbReference type="EMBL" id="OIQ72068.1"/>
    </source>
</evidence>
<dbReference type="AlphaFoldDB" id="A0A1J5PWY0"/>
<comment type="caution">
    <text evidence="3">The sequence shown here is derived from an EMBL/GenBank/DDBJ whole genome shotgun (WGS) entry which is preliminary data.</text>
</comment>
<proteinExistence type="predicted"/>
<feature type="domain" description="Rhodanese" evidence="2">
    <location>
        <begin position="48"/>
        <end position="184"/>
    </location>
</feature>
<organism evidence="3">
    <name type="scientific">mine drainage metagenome</name>
    <dbReference type="NCBI Taxonomy" id="410659"/>
    <lineage>
        <taxon>unclassified sequences</taxon>
        <taxon>metagenomes</taxon>
        <taxon>ecological metagenomes</taxon>
    </lineage>
</organism>
<dbReference type="InterPro" id="IPR051126">
    <property type="entry name" value="Thiosulfate_sulfurtransferase"/>
</dbReference>
<keyword evidence="1" id="KW-0677">Repeat</keyword>
<accession>A0A1J5PWY0</accession>
<dbReference type="InterPro" id="IPR036873">
    <property type="entry name" value="Rhodanese-like_dom_sf"/>
</dbReference>
<sequence>MKPITKPSTRLVAALAAGLMFWLLSIVAPAHAGTLPGPLDDVAWLHDHAGQVEIVDVRDGINSLTADPKFEQREGHKVLVQVGGYIPGALSVNFWAIRQTRKVDGRTIKFLMPDADEFTAVMRASVLESDRPMVIVPTGDDASSLQEAAYLAFELQLFGAPADQIALLNGGTHAWIAAGYPVDTDAIAPMESGHWTAQAPQLDMLATTQQIGDRLQRGTGAALFDARPLAQYVGLEESVVATRPGRIPGAKPIPPDLLYRTASDGSARFLSPSHYRTIVKLMSVPKQQPMIVYCNTGQYAASVWFILERLLGDSEVRVYPGSINEWSHLDKPMAALP</sequence>
<dbReference type="Gene3D" id="3.40.250.10">
    <property type="entry name" value="Rhodanese-like domain"/>
    <property type="match status" value="2"/>
</dbReference>
<dbReference type="EMBL" id="MLJW01003434">
    <property type="protein sequence ID" value="OIQ72068.1"/>
    <property type="molecule type" value="Genomic_DNA"/>
</dbReference>
<gene>
    <name evidence="3" type="primary">sseA_10</name>
    <name evidence="3" type="ORF">GALL_463090</name>
</gene>
<dbReference type="EC" id="2.8.1.1" evidence="3"/>
<dbReference type="PANTHER" id="PTHR43855">
    <property type="entry name" value="THIOSULFATE SULFURTRANSFERASE"/>
    <property type="match status" value="1"/>
</dbReference>
<dbReference type="PANTHER" id="PTHR43855:SF1">
    <property type="entry name" value="THIOSULFATE SULFURTRANSFERASE"/>
    <property type="match status" value="1"/>
</dbReference>
<dbReference type="PROSITE" id="PS50206">
    <property type="entry name" value="RHODANESE_3"/>
    <property type="match status" value="2"/>
</dbReference>
<dbReference type="SMART" id="SM00450">
    <property type="entry name" value="RHOD"/>
    <property type="match status" value="2"/>
</dbReference>
<keyword evidence="3" id="KW-0808">Transferase</keyword>
<protein>
    <submittedName>
        <fullName evidence="3">Putative thiosulfate sulfurtransferase SseA</fullName>
        <ecNumber evidence="3">2.8.1.1</ecNumber>
    </submittedName>
</protein>
<reference evidence="3" key="1">
    <citation type="submission" date="2016-10" db="EMBL/GenBank/DDBJ databases">
        <title>Sequence of Gallionella enrichment culture.</title>
        <authorList>
            <person name="Poehlein A."/>
            <person name="Muehling M."/>
            <person name="Daniel R."/>
        </authorList>
    </citation>
    <scope>NUCLEOTIDE SEQUENCE</scope>
</reference>
<evidence type="ECO:0000259" key="2">
    <source>
        <dbReference type="PROSITE" id="PS50206"/>
    </source>
</evidence>
<feature type="domain" description="Rhodanese" evidence="2">
    <location>
        <begin position="217"/>
        <end position="335"/>
    </location>
</feature>
<dbReference type="Pfam" id="PF00581">
    <property type="entry name" value="Rhodanese"/>
    <property type="match status" value="1"/>
</dbReference>
<dbReference type="GO" id="GO:0004792">
    <property type="term" value="F:thiosulfate-cyanide sulfurtransferase activity"/>
    <property type="evidence" value="ECO:0007669"/>
    <property type="project" value="UniProtKB-EC"/>
</dbReference>
<dbReference type="SUPFAM" id="SSF52821">
    <property type="entry name" value="Rhodanese/Cell cycle control phosphatase"/>
    <property type="match status" value="2"/>
</dbReference>
<name>A0A1J5PWY0_9ZZZZ</name>